<evidence type="ECO:0000313" key="4">
    <source>
        <dbReference type="Proteomes" id="UP000199672"/>
    </source>
</evidence>
<dbReference type="CDD" id="cd05233">
    <property type="entry name" value="SDR_c"/>
    <property type="match status" value="1"/>
</dbReference>
<dbReference type="SUPFAM" id="SSF51735">
    <property type="entry name" value="NAD(P)-binding Rossmann-fold domains"/>
    <property type="match status" value="1"/>
</dbReference>
<dbReference type="Pfam" id="PF00106">
    <property type="entry name" value="adh_short"/>
    <property type="match status" value="1"/>
</dbReference>
<dbReference type="Gene3D" id="3.40.50.720">
    <property type="entry name" value="NAD(P)-binding Rossmann-like Domain"/>
    <property type="match status" value="1"/>
</dbReference>
<reference evidence="4" key="1">
    <citation type="submission" date="2016-10" db="EMBL/GenBank/DDBJ databases">
        <authorList>
            <person name="Varghese N."/>
            <person name="Submissions S."/>
        </authorList>
    </citation>
    <scope>NUCLEOTIDE SEQUENCE [LARGE SCALE GENOMIC DNA]</scope>
    <source>
        <strain evidence="4">CGMCC 1.10370</strain>
    </source>
</reference>
<keyword evidence="4" id="KW-1185">Reference proteome</keyword>
<dbReference type="PRINTS" id="PR00080">
    <property type="entry name" value="SDRFAMILY"/>
</dbReference>
<dbReference type="EMBL" id="FOMH01000003">
    <property type="protein sequence ID" value="SFD00688.1"/>
    <property type="molecule type" value="Genomic_DNA"/>
</dbReference>
<dbReference type="RefSeq" id="WP_091492194.1">
    <property type="nucleotide sequence ID" value="NZ_FOMH01000003.1"/>
</dbReference>
<sequence length="199" mass="21893">MKRALITGGSGDIAIAISKKLASAFDVYRPNKEILDVTNLNNVRDYINLHGPFDLIINSAGSIHPKRLLESNEEKWVKDLMVNLIGVYYVSKKGLEQNQSAIIINIASTAAYSAYKDWGSYCCSKAGVVTFTKSMANDGFSSYAIAPGAVQTKFRNYFDLPNDNTLNPEDVGIVIGEILGGLYKPGDIIFYRKGEKKIL</sequence>
<dbReference type="PANTHER" id="PTHR42760">
    <property type="entry name" value="SHORT-CHAIN DEHYDROGENASES/REDUCTASES FAMILY MEMBER"/>
    <property type="match status" value="1"/>
</dbReference>
<dbReference type="AlphaFoldDB" id="A0A1I1NYX4"/>
<protein>
    <submittedName>
        <fullName evidence="3">3-oxoacyl-[acyl-carrier protein] reductase</fullName>
    </submittedName>
</protein>
<accession>A0A1I1NYX4</accession>
<dbReference type="PROSITE" id="PS00061">
    <property type="entry name" value="ADH_SHORT"/>
    <property type="match status" value="1"/>
</dbReference>
<dbReference type="Proteomes" id="UP000199672">
    <property type="component" value="Unassembled WGS sequence"/>
</dbReference>
<organism evidence="3 4">
    <name type="scientific">Flavobacterium phragmitis</name>
    <dbReference type="NCBI Taxonomy" id="739143"/>
    <lineage>
        <taxon>Bacteria</taxon>
        <taxon>Pseudomonadati</taxon>
        <taxon>Bacteroidota</taxon>
        <taxon>Flavobacteriia</taxon>
        <taxon>Flavobacteriales</taxon>
        <taxon>Flavobacteriaceae</taxon>
        <taxon>Flavobacterium</taxon>
    </lineage>
</organism>
<proteinExistence type="inferred from homology"/>
<dbReference type="InterPro" id="IPR020904">
    <property type="entry name" value="Sc_DH/Rdtase_CS"/>
</dbReference>
<dbReference type="OrthoDB" id="7301144at2"/>
<dbReference type="GO" id="GO:0016616">
    <property type="term" value="F:oxidoreductase activity, acting on the CH-OH group of donors, NAD or NADP as acceptor"/>
    <property type="evidence" value="ECO:0007669"/>
    <property type="project" value="TreeGrafter"/>
</dbReference>
<evidence type="ECO:0000256" key="1">
    <source>
        <dbReference type="ARBA" id="ARBA00006484"/>
    </source>
</evidence>
<evidence type="ECO:0000256" key="2">
    <source>
        <dbReference type="RuleBase" id="RU000363"/>
    </source>
</evidence>
<dbReference type="STRING" id="739143.SAMN05216297_103436"/>
<dbReference type="InterPro" id="IPR002347">
    <property type="entry name" value="SDR_fam"/>
</dbReference>
<gene>
    <name evidence="3" type="ORF">SAMN05216297_103436</name>
</gene>
<evidence type="ECO:0000313" key="3">
    <source>
        <dbReference type="EMBL" id="SFD00688.1"/>
    </source>
</evidence>
<dbReference type="InterPro" id="IPR036291">
    <property type="entry name" value="NAD(P)-bd_dom_sf"/>
</dbReference>
<dbReference type="PRINTS" id="PR00081">
    <property type="entry name" value="GDHRDH"/>
</dbReference>
<name>A0A1I1NYX4_9FLAO</name>
<comment type="similarity">
    <text evidence="1 2">Belongs to the short-chain dehydrogenases/reductases (SDR) family.</text>
</comment>